<reference evidence="12" key="1">
    <citation type="submission" date="2017-11" db="EMBL/GenBank/DDBJ databases">
        <authorList>
            <person name="Seth-Smith MB H."/>
        </authorList>
    </citation>
    <scope>NUCLEOTIDE SEQUENCE [LARGE SCALE GENOMIC DNA]</scope>
</reference>
<evidence type="ECO:0000256" key="4">
    <source>
        <dbReference type="ARBA" id="ARBA00022490"/>
    </source>
</evidence>
<keyword evidence="6 9" id="KW-0457">Lysine biosynthesis</keyword>
<organism evidence="11 12">
    <name type="scientific">Chlamydia poikilotherma</name>
    <dbReference type="NCBI Taxonomy" id="1967783"/>
    <lineage>
        <taxon>Bacteria</taxon>
        <taxon>Pseudomonadati</taxon>
        <taxon>Chlamydiota</taxon>
        <taxon>Chlamydiia</taxon>
        <taxon>Chlamydiales</taxon>
        <taxon>Chlamydiaceae</taxon>
        <taxon>Chlamydia/Chlamydophila group</taxon>
        <taxon>Chlamydia</taxon>
    </lineage>
</organism>
<accession>A0A3B0Q6W2</accession>
<feature type="binding site" evidence="9">
    <location>
        <position position="63"/>
    </location>
    <ligand>
        <name>substrate</name>
    </ligand>
</feature>
<evidence type="ECO:0000256" key="8">
    <source>
        <dbReference type="ARBA" id="ARBA00051712"/>
    </source>
</evidence>
<evidence type="ECO:0000256" key="7">
    <source>
        <dbReference type="ARBA" id="ARBA00023235"/>
    </source>
</evidence>
<evidence type="ECO:0000313" key="12">
    <source>
        <dbReference type="Proteomes" id="UP000258476"/>
    </source>
</evidence>
<feature type="site" description="Could be important to modulate the pK values of the two catalytic cysteine residues" evidence="9">
    <location>
        <position position="197"/>
    </location>
</feature>
<dbReference type="HAMAP" id="MF_00197">
    <property type="entry name" value="DAP_epimerase"/>
    <property type="match status" value="1"/>
</dbReference>
<keyword evidence="4 9" id="KW-0963">Cytoplasm</keyword>
<proteinExistence type="inferred from homology"/>
<dbReference type="EMBL" id="LS992154">
    <property type="protein sequence ID" value="SYX08717.1"/>
    <property type="molecule type" value="Genomic_DNA"/>
</dbReference>
<feature type="active site" evidence="10">
    <location>
        <position position="72"/>
    </location>
</feature>
<sequence length="260" mass="29431">MVSFSHSTIYKPYLYSGAGNRFILSETCPEIATISVLCKEEQVDGFLLVLPSSLADAKLIIFNDDGSRPKMCGNGLRCVIAHLSSVLSKEEISVETDSGIYFGKFYSWDRVVVDMTLPDWKYRCHRLSYTMSQIPKEIFSVNTGVPHLVVFFDDVSSVPVDLWGSFLRYHEDFLPEGTNVNFIEAMSSEEFRIRTYERGLERESLACGTGVIAAALVASRRYSLSNTQIRMWTWSNILIKISLDCDRVYLEGPVNKEVVQ</sequence>
<dbReference type="OrthoDB" id="9805408at2"/>
<protein>
    <recommendedName>
        <fullName evidence="3 9">Diaminopimelate epimerase</fullName>
        <shortName evidence="9">DAP epimerase</shortName>
        <ecNumber evidence="3 9">5.1.1.7</ecNumber>
    </recommendedName>
    <alternativeName>
        <fullName evidence="9">PLP-independent amino acid racemase</fullName>
    </alternativeName>
</protein>
<dbReference type="KEGG" id="chla:C834K_0245"/>
<evidence type="ECO:0000313" key="11">
    <source>
        <dbReference type="EMBL" id="SYX08717.1"/>
    </source>
</evidence>
<evidence type="ECO:0000256" key="6">
    <source>
        <dbReference type="ARBA" id="ARBA00023154"/>
    </source>
</evidence>
<comment type="similarity">
    <text evidence="2 9">Belongs to the diaminopimelate epimerase family.</text>
</comment>
<dbReference type="NCBIfam" id="NF038284">
    <property type="entry name" value="bifunc_DapF"/>
    <property type="match status" value="1"/>
</dbReference>
<dbReference type="InterPro" id="IPR001653">
    <property type="entry name" value="DAP_epimerase_DapF"/>
</dbReference>
<comment type="caution">
    <text evidence="9">Lacks conserved residue(s) required for the propagation of feature annotation.</text>
</comment>
<comment type="function">
    <text evidence="9">Catalyzes the stereoinversion of LL-2,6-diaminopimelate (L,L-DAP) to meso-diaminopimelate (meso-DAP), a precursor of L-lysine and an essential component of the bacterial peptidoglycan.</text>
</comment>
<evidence type="ECO:0000256" key="1">
    <source>
        <dbReference type="ARBA" id="ARBA00005196"/>
    </source>
</evidence>
<dbReference type="AlphaFoldDB" id="A0A3B0Q6W2"/>
<dbReference type="PANTHER" id="PTHR31689">
    <property type="entry name" value="DIAMINOPIMELATE EPIMERASE, CHLOROPLASTIC"/>
    <property type="match status" value="1"/>
</dbReference>
<comment type="catalytic activity">
    <reaction evidence="8 9">
        <text>(2S,6S)-2,6-diaminopimelate = meso-2,6-diaminopimelate</text>
        <dbReference type="Rhea" id="RHEA:15393"/>
        <dbReference type="ChEBI" id="CHEBI:57609"/>
        <dbReference type="ChEBI" id="CHEBI:57791"/>
        <dbReference type="EC" id="5.1.1.7"/>
    </reaction>
</comment>
<dbReference type="NCBIfam" id="TIGR00652">
    <property type="entry name" value="DapF"/>
    <property type="match status" value="1"/>
</dbReference>
<keyword evidence="7 9" id="KW-0413">Isomerase</keyword>
<dbReference type="RefSeq" id="WP_117273910.1">
    <property type="nucleotide sequence ID" value="NZ_LS992154.1"/>
</dbReference>
<dbReference type="EC" id="5.1.1.7" evidence="3 9"/>
<dbReference type="Pfam" id="PF01678">
    <property type="entry name" value="DAP_epimerase"/>
    <property type="match status" value="2"/>
</dbReference>
<dbReference type="GO" id="GO:0008837">
    <property type="term" value="F:diaminopimelate epimerase activity"/>
    <property type="evidence" value="ECO:0007669"/>
    <property type="project" value="UniProtKB-UniRule"/>
</dbReference>
<evidence type="ECO:0000256" key="10">
    <source>
        <dbReference type="PROSITE-ProRule" id="PRU10125"/>
    </source>
</evidence>
<feature type="binding site" evidence="9">
    <location>
        <begin position="208"/>
        <end position="209"/>
    </location>
    <ligand>
        <name>substrate</name>
    </ligand>
</feature>
<evidence type="ECO:0000256" key="2">
    <source>
        <dbReference type="ARBA" id="ARBA00010219"/>
    </source>
</evidence>
<feature type="active site" description="Proton donor" evidence="9">
    <location>
        <position position="72"/>
    </location>
</feature>
<comment type="subcellular location">
    <subcellularLocation>
        <location evidence="9">Cytoplasm</location>
    </subcellularLocation>
</comment>
<keyword evidence="12" id="KW-1185">Reference proteome</keyword>
<dbReference type="InterPro" id="IPR018510">
    <property type="entry name" value="DAP_epimerase_AS"/>
</dbReference>
<dbReference type="PROSITE" id="PS01326">
    <property type="entry name" value="DAP_EPIMERASE"/>
    <property type="match status" value="1"/>
</dbReference>
<dbReference type="Gene3D" id="3.10.310.10">
    <property type="entry name" value="Diaminopimelate Epimerase, Chain A, domain 1"/>
    <property type="match status" value="2"/>
</dbReference>
<evidence type="ECO:0000256" key="3">
    <source>
        <dbReference type="ARBA" id="ARBA00013080"/>
    </source>
</evidence>
<feature type="binding site" evidence="9">
    <location>
        <position position="20"/>
    </location>
    <ligand>
        <name>substrate</name>
    </ligand>
</feature>
<dbReference type="SUPFAM" id="SSF54506">
    <property type="entry name" value="Diaminopimelate epimerase-like"/>
    <property type="match status" value="2"/>
</dbReference>
<name>A0A3B0Q6W2_9CHLA</name>
<feature type="active site" description="Proton acceptor" evidence="9">
    <location>
        <position position="207"/>
    </location>
</feature>
<comment type="subunit">
    <text evidence="9">Homodimer.</text>
</comment>
<dbReference type="InterPro" id="IPR053407">
    <property type="entry name" value="DAP_Epimerase"/>
</dbReference>
<feature type="binding site" evidence="9">
    <location>
        <begin position="73"/>
        <end position="74"/>
    </location>
    <ligand>
        <name>substrate</name>
    </ligand>
</feature>
<dbReference type="PANTHER" id="PTHR31689:SF0">
    <property type="entry name" value="DIAMINOPIMELATE EPIMERASE"/>
    <property type="match status" value="1"/>
</dbReference>
<comment type="pathway">
    <text evidence="1 9">Amino-acid biosynthesis; L-lysine biosynthesis via DAP pathway; DL-2,6-diaminopimelate from LL-2,6-diaminopimelate: step 1/1.</text>
</comment>
<feature type="binding site" evidence="9">
    <location>
        <position position="179"/>
    </location>
    <ligand>
        <name>substrate</name>
    </ligand>
</feature>
<dbReference type="UniPathway" id="UPA00034">
    <property type="reaction ID" value="UER00025"/>
</dbReference>
<dbReference type="Proteomes" id="UP000258476">
    <property type="component" value="Chromosome"/>
</dbReference>
<gene>
    <name evidence="9 11" type="primary">dapF</name>
    <name evidence="11" type="ORF">C834K_0245</name>
</gene>
<evidence type="ECO:0000256" key="9">
    <source>
        <dbReference type="HAMAP-Rule" id="MF_00197"/>
    </source>
</evidence>
<keyword evidence="5 9" id="KW-0028">Amino-acid biosynthesis</keyword>
<dbReference type="GO" id="GO:0005829">
    <property type="term" value="C:cytosol"/>
    <property type="evidence" value="ECO:0007669"/>
    <property type="project" value="TreeGrafter"/>
</dbReference>
<evidence type="ECO:0000256" key="5">
    <source>
        <dbReference type="ARBA" id="ARBA00022605"/>
    </source>
</evidence>
<dbReference type="GO" id="GO:0009089">
    <property type="term" value="P:lysine biosynthetic process via diaminopimelate"/>
    <property type="evidence" value="ECO:0007669"/>
    <property type="project" value="UniProtKB-UniRule"/>
</dbReference>
<feature type="binding site" evidence="9">
    <location>
        <begin position="197"/>
        <end position="198"/>
    </location>
    <ligand>
        <name>substrate</name>
    </ligand>
</feature>
<feature type="site" description="Could be important to modulate the pK values of the two catalytic cysteine residues" evidence="9">
    <location>
        <position position="147"/>
    </location>
</feature>